<proteinExistence type="predicted"/>
<reference evidence="1 2" key="1">
    <citation type="submission" date="2022-01" db="EMBL/GenBank/DDBJ databases">
        <authorList>
            <person name="Xiong W."/>
            <person name="Schranz E."/>
        </authorList>
    </citation>
    <scope>NUCLEOTIDE SEQUENCE [LARGE SCALE GENOMIC DNA]</scope>
</reference>
<comment type="caution">
    <text evidence="1">The sequence shown here is derived from an EMBL/GenBank/DDBJ whole genome shotgun (WGS) entry which is preliminary data.</text>
</comment>
<sequence length="69" mass="8155">MKIKSCLLFLCELLCSYVFIFTFASNFKRSLRVSCLPLSSFPGDKRVKTGHRTFIHRIIFLRHRHHRSG</sequence>
<accession>A0AAU9LVQ3</accession>
<evidence type="ECO:0000313" key="1">
    <source>
        <dbReference type="EMBL" id="CAH1417662.1"/>
    </source>
</evidence>
<dbReference type="EMBL" id="CAKMRJ010000113">
    <property type="protein sequence ID" value="CAH1417662.1"/>
    <property type="molecule type" value="Genomic_DNA"/>
</dbReference>
<name>A0AAU9LVQ3_9ASTR</name>
<gene>
    <name evidence="1" type="ORF">LVIROSA_LOCUS5324</name>
</gene>
<dbReference type="Proteomes" id="UP001157418">
    <property type="component" value="Unassembled WGS sequence"/>
</dbReference>
<dbReference type="AlphaFoldDB" id="A0AAU9LVQ3"/>
<evidence type="ECO:0000313" key="2">
    <source>
        <dbReference type="Proteomes" id="UP001157418"/>
    </source>
</evidence>
<protein>
    <recommendedName>
        <fullName evidence="3">Secreted protein</fullName>
    </recommendedName>
</protein>
<keyword evidence="2" id="KW-1185">Reference proteome</keyword>
<evidence type="ECO:0008006" key="3">
    <source>
        <dbReference type="Google" id="ProtNLM"/>
    </source>
</evidence>
<organism evidence="1 2">
    <name type="scientific">Lactuca virosa</name>
    <dbReference type="NCBI Taxonomy" id="75947"/>
    <lineage>
        <taxon>Eukaryota</taxon>
        <taxon>Viridiplantae</taxon>
        <taxon>Streptophyta</taxon>
        <taxon>Embryophyta</taxon>
        <taxon>Tracheophyta</taxon>
        <taxon>Spermatophyta</taxon>
        <taxon>Magnoliopsida</taxon>
        <taxon>eudicotyledons</taxon>
        <taxon>Gunneridae</taxon>
        <taxon>Pentapetalae</taxon>
        <taxon>asterids</taxon>
        <taxon>campanulids</taxon>
        <taxon>Asterales</taxon>
        <taxon>Asteraceae</taxon>
        <taxon>Cichorioideae</taxon>
        <taxon>Cichorieae</taxon>
        <taxon>Lactucinae</taxon>
        <taxon>Lactuca</taxon>
    </lineage>
</organism>